<name>A0ABP8WGZ4_9MICO</name>
<comment type="caution">
    <text evidence="1">The sequence shown here is derived from an EMBL/GenBank/DDBJ whole genome shotgun (WGS) entry which is preliminary data.</text>
</comment>
<dbReference type="Proteomes" id="UP001500843">
    <property type="component" value="Unassembled WGS sequence"/>
</dbReference>
<protein>
    <submittedName>
        <fullName evidence="1">Uncharacterized protein</fullName>
    </submittedName>
</protein>
<gene>
    <name evidence="1" type="ORF">GCM10023198_04350</name>
</gene>
<dbReference type="EMBL" id="BAABHM010000003">
    <property type="protein sequence ID" value="GAA4689008.1"/>
    <property type="molecule type" value="Genomic_DNA"/>
</dbReference>
<accession>A0ABP8WGZ4</accession>
<organism evidence="1 2">
    <name type="scientific">Promicromonospora umidemergens</name>
    <dbReference type="NCBI Taxonomy" id="629679"/>
    <lineage>
        <taxon>Bacteria</taxon>
        <taxon>Bacillati</taxon>
        <taxon>Actinomycetota</taxon>
        <taxon>Actinomycetes</taxon>
        <taxon>Micrococcales</taxon>
        <taxon>Promicromonosporaceae</taxon>
        <taxon>Promicromonospora</taxon>
    </lineage>
</organism>
<reference evidence="2" key="1">
    <citation type="journal article" date="2019" name="Int. J. Syst. Evol. Microbiol.">
        <title>The Global Catalogue of Microorganisms (GCM) 10K type strain sequencing project: providing services to taxonomists for standard genome sequencing and annotation.</title>
        <authorList>
            <consortium name="The Broad Institute Genomics Platform"/>
            <consortium name="The Broad Institute Genome Sequencing Center for Infectious Disease"/>
            <person name="Wu L."/>
            <person name="Ma J."/>
        </authorList>
    </citation>
    <scope>NUCLEOTIDE SEQUENCE [LARGE SCALE GENOMIC DNA]</scope>
    <source>
        <strain evidence="2">JCM 17975</strain>
    </source>
</reference>
<proteinExistence type="predicted"/>
<keyword evidence="2" id="KW-1185">Reference proteome</keyword>
<evidence type="ECO:0000313" key="1">
    <source>
        <dbReference type="EMBL" id="GAA4689008.1"/>
    </source>
</evidence>
<sequence length="89" mass="9918">MSVADDYEDLRHLVDRLTPAQARHLRVLVANDEQLASATVRPSPVPSAVAPLPASFMELAGSIEGPGDVAERHDDYIRDRLRDRFSRHT</sequence>
<dbReference type="RefSeq" id="WP_253871504.1">
    <property type="nucleotide sequence ID" value="NZ_BAABHM010000003.1"/>
</dbReference>
<evidence type="ECO:0000313" key="2">
    <source>
        <dbReference type="Proteomes" id="UP001500843"/>
    </source>
</evidence>